<dbReference type="AlphaFoldDB" id="A0A154NZ32"/>
<dbReference type="GO" id="GO:0005783">
    <property type="term" value="C:endoplasmic reticulum"/>
    <property type="evidence" value="ECO:0007669"/>
    <property type="project" value="TreeGrafter"/>
</dbReference>
<organism evidence="2 3">
    <name type="scientific">Dufourea novaeangliae</name>
    <name type="common">Sweat bee</name>
    <dbReference type="NCBI Taxonomy" id="178035"/>
    <lineage>
        <taxon>Eukaryota</taxon>
        <taxon>Metazoa</taxon>
        <taxon>Ecdysozoa</taxon>
        <taxon>Arthropoda</taxon>
        <taxon>Hexapoda</taxon>
        <taxon>Insecta</taxon>
        <taxon>Pterygota</taxon>
        <taxon>Neoptera</taxon>
        <taxon>Endopterygota</taxon>
        <taxon>Hymenoptera</taxon>
        <taxon>Apocrita</taxon>
        <taxon>Aculeata</taxon>
        <taxon>Apoidea</taxon>
        <taxon>Anthophila</taxon>
        <taxon>Halictidae</taxon>
        <taxon>Rophitinae</taxon>
        <taxon>Dufourea</taxon>
    </lineage>
</organism>
<gene>
    <name evidence="2" type="ORF">WN55_09631</name>
</gene>
<dbReference type="Gene3D" id="3.40.30.10">
    <property type="entry name" value="Glutaredoxin"/>
    <property type="match status" value="1"/>
</dbReference>
<dbReference type="Proteomes" id="UP000076502">
    <property type="component" value="Unassembled WGS sequence"/>
</dbReference>
<keyword evidence="3" id="KW-1185">Reference proteome</keyword>
<reference evidence="2 3" key="1">
    <citation type="submission" date="2015-07" db="EMBL/GenBank/DDBJ databases">
        <title>The genome of Dufourea novaeangliae.</title>
        <authorList>
            <person name="Pan H."/>
            <person name="Kapheim K."/>
        </authorList>
    </citation>
    <scope>NUCLEOTIDE SEQUENCE [LARGE SCALE GENOMIC DNA]</scope>
    <source>
        <strain evidence="2">0120121106</strain>
        <tissue evidence="2">Whole body</tissue>
    </source>
</reference>
<dbReference type="InterPro" id="IPR051099">
    <property type="entry name" value="AGR/TXD"/>
</dbReference>
<evidence type="ECO:0000313" key="2">
    <source>
        <dbReference type="EMBL" id="KZC04832.1"/>
    </source>
</evidence>
<evidence type="ECO:0000313" key="3">
    <source>
        <dbReference type="Proteomes" id="UP000076502"/>
    </source>
</evidence>
<keyword evidence="1" id="KW-0732">Signal</keyword>
<proteinExistence type="predicted"/>
<dbReference type="PANTHER" id="PTHR15337">
    <property type="entry name" value="ANTERIOR GRADIENT PROTEIN-RELATED"/>
    <property type="match status" value="1"/>
</dbReference>
<evidence type="ECO:0000256" key="1">
    <source>
        <dbReference type="ARBA" id="ARBA00022729"/>
    </source>
</evidence>
<protein>
    <submittedName>
        <fullName evidence="2">Thioredoxin domain-containing protein 12</fullName>
    </submittedName>
</protein>
<sequence>MKEKFSKSVRLMDLSDRFVMIKAEKGKNKALNEKKFEPDGTYVPRILFFTSDGRFIVESYNRHADAEKEHKYFYVQPSQIVESMLFVLKEYGNEPMPVMFEPERSHLDY</sequence>
<dbReference type="EMBL" id="KQ434783">
    <property type="protein sequence ID" value="KZC04832.1"/>
    <property type="molecule type" value="Genomic_DNA"/>
</dbReference>
<accession>A0A154NZ32</accession>
<dbReference type="PANTHER" id="PTHR15337:SF11">
    <property type="entry name" value="THIOREDOXIN DOMAIN-CONTAINING PROTEIN"/>
    <property type="match status" value="1"/>
</dbReference>
<name>A0A154NZ32_DUFNO</name>
<dbReference type="OrthoDB" id="262308at2759"/>
<dbReference type="STRING" id="178035.A0A154NZ32"/>